<dbReference type="RefSeq" id="WP_286354081.1">
    <property type="nucleotide sequence ID" value="NZ_AP027079.1"/>
</dbReference>
<proteinExistence type="predicted"/>
<evidence type="ECO:0000256" key="1">
    <source>
        <dbReference type="SAM" id="MobiDB-lite"/>
    </source>
</evidence>
<protein>
    <submittedName>
        <fullName evidence="2">Uncharacterized protein</fullName>
    </submittedName>
</protein>
<dbReference type="EMBL" id="AP027079">
    <property type="protein sequence ID" value="BDU70363.1"/>
    <property type="molecule type" value="Genomic_DNA"/>
</dbReference>
<name>A0ABM8DTF5_9BACT</name>
<evidence type="ECO:0000313" key="2">
    <source>
        <dbReference type="EMBL" id="BDU70363.1"/>
    </source>
</evidence>
<evidence type="ECO:0000313" key="3">
    <source>
        <dbReference type="Proteomes" id="UP001242010"/>
    </source>
</evidence>
<organism evidence="2 3">
    <name type="scientific">Geothrix oryzae</name>
    <dbReference type="NCBI Taxonomy" id="2927975"/>
    <lineage>
        <taxon>Bacteria</taxon>
        <taxon>Pseudomonadati</taxon>
        <taxon>Acidobacteriota</taxon>
        <taxon>Holophagae</taxon>
        <taxon>Holophagales</taxon>
        <taxon>Holophagaceae</taxon>
        <taxon>Geothrix</taxon>
    </lineage>
</organism>
<dbReference type="Proteomes" id="UP001242010">
    <property type="component" value="Chromosome"/>
</dbReference>
<accession>A0ABM8DTF5</accession>
<feature type="compositionally biased region" description="Basic and acidic residues" evidence="1">
    <location>
        <begin position="1"/>
        <end position="20"/>
    </location>
</feature>
<sequence length="76" mass="8568">MGCETQGDRRHASELREGEGRGALWSLPDGHRLPNLVDAIPLVLADPAHPARLRETDLEHPEDFHLRLTAWLLRQG</sequence>
<keyword evidence="3" id="KW-1185">Reference proteome</keyword>
<gene>
    <name evidence="2" type="ORF">GETHOR_24640</name>
</gene>
<feature type="region of interest" description="Disordered" evidence="1">
    <location>
        <begin position="1"/>
        <end position="23"/>
    </location>
</feature>
<reference evidence="3" key="1">
    <citation type="journal article" date="2023" name="Int. J. Syst. Evol. Microbiol.">
        <title>Mesoterricola silvestris gen. nov., sp. nov., Mesoterricola sediminis sp. nov., Geothrix oryzae sp. nov., Geothrix edaphica sp. nov., Geothrix rubra sp. nov., and Geothrix limicola sp. nov., six novel members of Acidobacteriota isolated from soils.</title>
        <authorList>
            <person name="Itoh H."/>
            <person name="Sugisawa Y."/>
            <person name="Mise K."/>
            <person name="Xu Z."/>
            <person name="Kuniyasu M."/>
            <person name="Ushijima N."/>
            <person name="Kawano K."/>
            <person name="Kobayashi E."/>
            <person name="Shiratori Y."/>
            <person name="Masuda Y."/>
            <person name="Senoo K."/>
        </authorList>
    </citation>
    <scope>NUCLEOTIDE SEQUENCE [LARGE SCALE GENOMIC DNA]</scope>
    <source>
        <strain evidence="3">Red222</strain>
    </source>
</reference>